<dbReference type="EMBL" id="KZ772727">
    <property type="protein sequence ID" value="PTQ37881.1"/>
    <property type="molecule type" value="Genomic_DNA"/>
</dbReference>
<dbReference type="Gramene" id="Mp2g19230.1">
    <property type="protein sequence ID" value="Mp2g19230.1.cds"/>
    <property type="gene ID" value="Mp2g19230"/>
</dbReference>
<evidence type="ECO:0000313" key="2">
    <source>
        <dbReference type="Proteomes" id="UP000244005"/>
    </source>
</evidence>
<gene>
    <name evidence="1" type="ORF">MARPO_0055s0128</name>
</gene>
<protein>
    <submittedName>
        <fullName evidence="1">Uncharacterized protein</fullName>
    </submittedName>
</protein>
<reference evidence="2" key="1">
    <citation type="journal article" date="2017" name="Cell">
        <title>Insights into land plant evolution garnered from the Marchantia polymorpha genome.</title>
        <authorList>
            <person name="Bowman J.L."/>
            <person name="Kohchi T."/>
            <person name="Yamato K.T."/>
            <person name="Jenkins J."/>
            <person name="Shu S."/>
            <person name="Ishizaki K."/>
            <person name="Yamaoka S."/>
            <person name="Nishihama R."/>
            <person name="Nakamura Y."/>
            <person name="Berger F."/>
            <person name="Adam C."/>
            <person name="Aki S.S."/>
            <person name="Althoff F."/>
            <person name="Araki T."/>
            <person name="Arteaga-Vazquez M.A."/>
            <person name="Balasubrmanian S."/>
            <person name="Barry K."/>
            <person name="Bauer D."/>
            <person name="Boehm C.R."/>
            <person name="Briginshaw L."/>
            <person name="Caballero-Perez J."/>
            <person name="Catarino B."/>
            <person name="Chen F."/>
            <person name="Chiyoda S."/>
            <person name="Chovatia M."/>
            <person name="Davies K.M."/>
            <person name="Delmans M."/>
            <person name="Demura T."/>
            <person name="Dierschke T."/>
            <person name="Dolan L."/>
            <person name="Dorantes-Acosta A.E."/>
            <person name="Eklund D.M."/>
            <person name="Florent S.N."/>
            <person name="Flores-Sandoval E."/>
            <person name="Fujiyama A."/>
            <person name="Fukuzawa H."/>
            <person name="Galik B."/>
            <person name="Grimanelli D."/>
            <person name="Grimwood J."/>
            <person name="Grossniklaus U."/>
            <person name="Hamada T."/>
            <person name="Haseloff J."/>
            <person name="Hetherington A.J."/>
            <person name="Higo A."/>
            <person name="Hirakawa Y."/>
            <person name="Hundley H.N."/>
            <person name="Ikeda Y."/>
            <person name="Inoue K."/>
            <person name="Inoue S.I."/>
            <person name="Ishida S."/>
            <person name="Jia Q."/>
            <person name="Kakita M."/>
            <person name="Kanazawa T."/>
            <person name="Kawai Y."/>
            <person name="Kawashima T."/>
            <person name="Kennedy M."/>
            <person name="Kinose K."/>
            <person name="Kinoshita T."/>
            <person name="Kohara Y."/>
            <person name="Koide E."/>
            <person name="Komatsu K."/>
            <person name="Kopischke S."/>
            <person name="Kubo M."/>
            <person name="Kyozuka J."/>
            <person name="Lagercrantz U."/>
            <person name="Lin S.S."/>
            <person name="Lindquist E."/>
            <person name="Lipzen A.M."/>
            <person name="Lu C.W."/>
            <person name="De Luna E."/>
            <person name="Martienssen R.A."/>
            <person name="Minamino N."/>
            <person name="Mizutani M."/>
            <person name="Mizutani M."/>
            <person name="Mochizuki N."/>
            <person name="Monte I."/>
            <person name="Mosher R."/>
            <person name="Nagasaki H."/>
            <person name="Nakagami H."/>
            <person name="Naramoto S."/>
            <person name="Nishitani K."/>
            <person name="Ohtani M."/>
            <person name="Okamoto T."/>
            <person name="Okumura M."/>
            <person name="Phillips J."/>
            <person name="Pollak B."/>
            <person name="Reinders A."/>
            <person name="Rovekamp M."/>
            <person name="Sano R."/>
            <person name="Sawa S."/>
            <person name="Schmid M.W."/>
            <person name="Shirakawa M."/>
            <person name="Solano R."/>
            <person name="Spunde A."/>
            <person name="Suetsugu N."/>
            <person name="Sugano S."/>
            <person name="Sugiyama A."/>
            <person name="Sun R."/>
            <person name="Suzuki Y."/>
            <person name="Takenaka M."/>
            <person name="Takezawa D."/>
            <person name="Tomogane H."/>
            <person name="Tsuzuki M."/>
            <person name="Ueda T."/>
            <person name="Umeda M."/>
            <person name="Ward J.M."/>
            <person name="Watanabe Y."/>
            <person name="Yazaki K."/>
            <person name="Yokoyama R."/>
            <person name="Yoshitake Y."/>
            <person name="Yotsui I."/>
            <person name="Zachgo S."/>
            <person name="Schmutz J."/>
        </authorList>
    </citation>
    <scope>NUCLEOTIDE SEQUENCE [LARGE SCALE GENOMIC DNA]</scope>
    <source>
        <strain evidence="2">Tak-1</strain>
    </source>
</reference>
<organism evidence="1 2">
    <name type="scientific">Marchantia polymorpha</name>
    <name type="common">Common liverwort</name>
    <name type="synonym">Marchantia aquatica</name>
    <dbReference type="NCBI Taxonomy" id="3197"/>
    <lineage>
        <taxon>Eukaryota</taxon>
        <taxon>Viridiplantae</taxon>
        <taxon>Streptophyta</taxon>
        <taxon>Embryophyta</taxon>
        <taxon>Marchantiophyta</taxon>
        <taxon>Marchantiopsida</taxon>
        <taxon>Marchantiidae</taxon>
        <taxon>Marchantiales</taxon>
        <taxon>Marchantiaceae</taxon>
        <taxon>Marchantia</taxon>
    </lineage>
</organism>
<evidence type="ECO:0000313" key="1">
    <source>
        <dbReference type="EMBL" id="PTQ37881.1"/>
    </source>
</evidence>
<dbReference type="Proteomes" id="UP000244005">
    <property type="component" value="Unassembled WGS sequence"/>
</dbReference>
<name>A0A2R6WVK0_MARPO</name>
<keyword evidence="2" id="KW-1185">Reference proteome</keyword>
<accession>A0A2R6WVK0</accession>
<proteinExistence type="predicted"/>
<sequence length="42" mass="5223">MFVFRQRLNLLQKNLRTRRKHKNLRRQSKITNEELKVESLLS</sequence>
<dbReference type="AlphaFoldDB" id="A0A2R6WVK0"/>